<accession>A0AC35TVZ1</accession>
<reference evidence="2" key="1">
    <citation type="submission" date="2016-11" db="UniProtKB">
        <authorList>
            <consortium name="WormBaseParasite"/>
        </authorList>
    </citation>
    <scope>IDENTIFICATION</scope>
    <source>
        <strain evidence="2">KR3021</strain>
    </source>
</reference>
<dbReference type="Proteomes" id="UP000095286">
    <property type="component" value="Unplaced"/>
</dbReference>
<evidence type="ECO:0000313" key="2">
    <source>
        <dbReference type="WBParaSite" id="RSKR_0000494250.1"/>
    </source>
</evidence>
<dbReference type="WBParaSite" id="RSKR_0000494250.1">
    <property type="protein sequence ID" value="RSKR_0000494250.1"/>
    <property type="gene ID" value="RSKR_0000494250"/>
</dbReference>
<proteinExistence type="predicted"/>
<organism evidence="1 2">
    <name type="scientific">Rhabditophanes sp. KR3021</name>
    <dbReference type="NCBI Taxonomy" id="114890"/>
    <lineage>
        <taxon>Eukaryota</taxon>
        <taxon>Metazoa</taxon>
        <taxon>Ecdysozoa</taxon>
        <taxon>Nematoda</taxon>
        <taxon>Chromadorea</taxon>
        <taxon>Rhabditida</taxon>
        <taxon>Tylenchina</taxon>
        <taxon>Panagrolaimomorpha</taxon>
        <taxon>Strongyloidoidea</taxon>
        <taxon>Alloionematidae</taxon>
        <taxon>Rhabditophanes</taxon>
    </lineage>
</organism>
<name>A0AC35TVZ1_9BILA</name>
<sequence length="244" mass="27422">LYYSLLFPMCNPVGGVYDLEQGICICFGPYSGKHCTDLNLCENGIKIQGKCICEHGWQGENCNEIKCYFGELVEGEPRCKCQENVGGFFCDKCLYENKSPPNCPTKASKILQLQKEPGSNAEGNEYKSFLDYLRSCPVQIFAIFIIKVTLIVAFVTITYIIKCKLIDGSIRKLNTTESGSNETMDSLISENYEIHIVTEKTVPPGYSELQKNGEIKYPPRYSLASITSEPPIYSQFSCTRKDNE</sequence>
<evidence type="ECO:0000313" key="1">
    <source>
        <dbReference type="Proteomes" id="UP000095286"/>
    </source>
</evidence>
<protein>
    <submittedName>
        <fullName evidence="2">EGF-like domain-containing protein</fullName>
    </submittedName>
</protein>